<dbReference type="STRING" id="1705.CA21670_07725"/>
<name>A0A177IVV0_9CORY</name>
<dbReference type="EMBL" id="LSTQ01000001">
    <property type="protein sequence ID" value="OAH32686.1"/>
    <property type="molecule type" value="Genomic_DNA"/>
</dbReference>
<keyword evidence="2" id="KW-1185">Reference proteome</keyword>
<organism evidence="1 2">
    <name type="scientific">Corynebacterium stationis</name>
    <dbReference type="NCBI Taxonomy" id="1705"/>
    <lineage>
        <taxon>Bacteria</taxon>
        <taxon>Bacillati</taxon>
        <taxon>Actinomycetota</taxon>
        <taxon>Actinomycetes</taxon>
        <taxon>Mycobacteriales</taxon>
        <taxon>Corynebacteriaceae</taxon>
        <taxon>Corynebacterium</taxon>
    </lineage>
</organism>
<dbReference type="RefSeq" id="WP_066837373.1">
    <property type="nucleotide sequence ID" value="NZ_LSTQ01000001.1"/>
</dbReference>
<evidence type="ECO:0000313" key="2">
    <source>
        <dbReference type="Proteomes" id="UP000076947"/>
    </source>
</evidence>
<sequence>MPDYPLPANHLGVEHLAVLDFVCLSTTLSLPAPTQVPVTLEADNRTGGWRIRSMFGTLGWLNAQEAADFPDLDRLRAAGMTASTTAEVNLDEVAVNLGLAPWHIARNDQPDNTVLLAGGVPAAVDTSMTSDVQQSQIEALGTASVFVEFHHIGDDIVITVDDAVFGLLGPAADYELLVQLLAQTPLAARAYIAQGLVAVDLPADPQQLFVASVPKLNSDTDATVFPASLPTTGELADELLSFDPTEYLEPPHATKNKSQRFFQTPKFDNQPATEAFEALFRKEETDTDTGEENN</sequence>
<reference evidence="2" key="1">
    <citation type="submission" date="2016-02" db="EMBL/GenBank/DDBJ databases">
        <authorList>
            <person name="Kaur G."/>
            <person name="Nair G.R."/>
            <person name="Mayilraj S."/>
        </authorList>
    </citation>
    <scope>NUCLEOTIDE SEQUENCE [LARGE SCALE GENOMIC DNA]</scope>
    <source>
        <strain evidence="2">GA-15</strain>
    </source>
</reference>
<gene>
    <name evidence="1" type="ORF">AYJ05_03255</name>
</gene>
<accession>A0A177IVV0</accession>
<comment type="caution">
    <text evidence="1">The sequence shown here is derived from an EMBL/GenBank/DDBJ whole genome shotgun (WGS) entry which is preliminary data.</text>
</comment>
<dbReference type="Proteomes" id="UP000076947">
    <property type="component" value="Unassembled WGS sequence"/>
</dbReference>
<protein>
    <submittedName>
        <fullName evidence="1">Uncharacterized protein</fullName>
    </submittedName>
</protein>
<evidence type="ECO:0000313" key="1">
    <source>
        <dbReference type="EMBL" id="OAH32686.1"/>
    </source>
</evidence>
<dbReference type="OrthoDB" id="4425694at2"/>
<dbReference type="AlphaFoldDB" id="A0A177IVV0"/>
<proteinExistence type="predicted"/>